<evidence type="ECO:0000313" key="3">
    <source>
        <dbReference type="Proteomes" id="UP000298313"/>
    </source>
</evidence>
<comment type="caution">
    <text evidence="2">The sequence shown here is derived from an EMBL/GenBank/DDBJ whole genome shotgun (WGS) entry which is preliminary data.</text>
</comment>
<name>A0A4R9AZA2_9MICO</name>
<reference evidence="2 3" key="1">
    <citation type="submission" date="2019-03" db="EMBL/GenBank/DDBJ databases">
        <title>Genomics of glacier-inhabiting Cryobacterium strains.</title>
        <authorList>
            <person name="Liu Q."/>
            <person name="Xin Y.-H."/>
        </authorList>
    </citation>
    <scope>NUCLEOTIDE SEQUENCE [LARGE SCALE GENOMIC DNA]</scope>
    <source>
        <strain evidence="2 3">Hh4</strain>
    </source>
</reference>
<keyword evidence="3" id="KW-1185">Reference proteome</keyword>
<dbReference type="Gene3D" id="1.20.120.330">
    <property type="entry name" value="Nucleotidyltransferases domain 2"/>
    <property type="match status" value="1"/>
</dbReference>
<dbReference type="RefSeq" id="WP_134524743.1">
    <property type="nucleotide sequence ID" value="NZ_SOHH01000098.1"/>
</dbReference>
<accession>A0A4R9AZA2</accession>
<sequence>MINRWDQGRAEIDRLIQQGRLTRVAANRALATRHLEQAATHLTAAAMLRNLDPAGAFTLTYDAARLALAALLVNQGLRPRGEGAHAVLLEAAIAQLEPPRQPEIREFDWMRRLRNDTQYPDVDRPSASFDDVDQAIPAAQAIVNRAARLVEAMPPYRP</sequence>
<evidence type="ECO:0000259" key="1">
    <source>
        <dbReference type="Pfam" id="PF05168"/>
    </source>
</evidence>
<organism evidence="2 3">
    <name type="scientific">Cryobacterium fucosi</name>
    <dbReference type="NCBI Taxonomy" id="1259157"/>
    <lineage>
        <taxon>Bacteria</taxon>
        <taxon>Bacillati</taxon>
        <taxon>Actinomycetota</taxon>
        <taxon>Actinomycetes</taxon>
        <taxon>Micrococcales</taxon>
        <taxon>Microbacteriaceae</taxon>
        <taxon>Cryobacterium</taxon>
    </lineage>
</organism>
<evidence type="ECO:0000313" key="2">
    <source>
        <dbReference type="EMBL" id="TFD73268.1"/>
    </source>
</evidence>
<dbReference type="Pfam" id="PF05168">
    <property type="entry name" value="HEPN"/>
    <property type="match status" value="1"/>
</dbReference>
<dbReference type="Proteomes" id="UP000298313">
    <property type="component" value="Unassembled WGS sequence"/>
</dbReference>
<proteinExistence type="predicted"/>
<dbReference type="AlphaFoldDB" id="A0A4R9AZA2"/>
<dbReference type="InterPro" id="IPR007842">
    <property type="entry name" value="HEPN_dom"/>
</dbReference>
<gene>
    <name evidence="2" type="ORF">E3T48_14475</name>
</gene>
<dbReference type="EMBL" id="SOHH01000098">
    <property type="protein sequence ID" value="TFD73268.1"/>
    <property type="molecule type" value="Genomic_DNA"/>
</dbReference>
<dbReference type="OrthoDB" id="3728235at2"/>
<feature type="domain" description="HEPN" evidence="1">
    <location>
        <begin position="34"/>
        <end position="145"/>
    </location>
</feature>
<protein>
    <submittedName>
        <fullName evidence="2">HEPN domain-containing protein</fullName>
    </submittedName>
</protein>